<feature type="compositionally biased region" description="Basic and acidic residues" evidence="1">
    <location>
        <begin position="18"/>
        <end position="27"/>
    </location>
</feature>
<gene>
    <name evidence="2" type="ORF">EVAR_17780_1</name>
</gene>
<protein>
    <submittedName>
        <fullName evidence="2">Uncharacterized protein</fullName>
    </submittedName>
</protein>
<name>A0A4C1TTE5_EUMVA</name>
<sequence>MGVGEFRLHSNNHSKGRSGMDDRRVEGGARGDAALDIAAVRLQRPGRARSGPRLKPESDRGECPLLILVMYALVNNYGKAALRLTWLRYKDGSGRLVNYHSPKEYGREVAACAAATILDTEQN</sequence>
<reference evidence="2 3" key="1">
    <citation type="journal article" date="2019" name="Commun. Biol.">
        <title>The bagworm genome reveals a unique fibroin gene that provides high tensile strength.</title>
        <authorList>
            <person name="Kono N."/>
            <person name="Nakamura H."/>
            <person name="Ohtoshi R."/>
            <person name="Tomita M."/>
            <person name="Numata K."/>
            <person name="Arakawa K."/>
        </authorList>
    </citation>
    <scope>NUCLEOTIDE SEQUENCE [LARGE SCALE GENOMIC DNA]</scope>
</reference>
<proteinExistence type="predicted"/>
<dbReference type="Proteomes" id="UP000299102">
    <property type="component" value="Unassembled WGS sequence"/>
</dbReference>
<evidence type="ECO:0000313" key="3">
    <source>
        <dbReference type="Proteomes" id="UP000299102"/>
    </source>
</evidence>
<comment type="caution">
    <text evidence="2">The sequence shown here is derived from an EMBL/GenBank/DDBJ whole genome shotgun (WGS) entry which is preliminary data.</text>
</comment>
<dbReference type="EMBL" id="BGZK01000086">
    <property type="protein sequence ID" value="GBP17291.1"/>
    <property type="molecule type" value="Genomic_DNA"/>
</dbReference>
<dbReference type="AlphaFoldDB" id="A0A4C1TTE5"/>
<accession>A0A4C1TTE5</accession>
<organism evidence="2 3">
    <name type="scientific">Eumeta variegata</name>
    <name type="common">Bagworm moth</name>
    <name type="synonym">Eumeta japonica</name>
    <dbReference type="NCBI Taxonomy" id="151549"/>
    <lineage>
        <taxon>Eukaryota</taxon>
        <taxon>Metazoa</taxon>
        <taxon>Ecdysozoa</taxon>
        <taxon>Arthropoda</taxon>
        <taxon>Hexapoda</taxon>
        <taxon>Insecta</taxon>
        <taxon>Pterygota</taxon>
        <taxon>Neoptera</taxon>
        <taxon>Endopterygota</taxon>
        <taxon>Lepidoptera</taxon>
        <taxon>Glossata</taxon>
        <taxon>Ditrysia</taxon>
        <taxon>Tineoidea</taxon>
        <taxon>Psychidae</taxon>
        <taxon>Oiketicinae</taxon>
        <taxon>Eumeta</taxon>
    </lineage>
</organism>
<feature type="region of interest" description="Disordered" evidence="1">
    <location>
        <begin position="1"/>
        <end position="27"/>
    </location>
</feature>
<evidence type="ECO:0000313" key="2">
    <source>
        <dbReference type="EMBL" id="GBP17291.1"/>
    </source>
</evidence>
<evidence type="ECO:0000256" key="1">
    <source>
        <dbReference type="SAM" id="MobiDB-lite"/>
    </source>
</evidence>
<keyword evidence="3" id="KW-1185">Reference proteome</keyword>